<reference evidence="5" key="4">
    <citation type="submission" date="2025-05" db="UniProtKB">
        <authorList>
            <consortium name="EnsemblFungi"/>
        </authorList>
    </citation>
    <scope>IDENTIFICATION</scope>
    <source>
        <strain evidence="5">isolate 1-1 / race 1 (BBBD)</strain>
    </source>
</reference>
<reference evidence="5 6" key="3">
    <citation type="journal article" date="2017" name="G3 (Bethesda)">
        <title>Comparative analysis highlights variable genome content of wheat rusts and divergence of the mating loci.</title>
        <authorList>
            <person name="Cuomo C.A."/>
            <person name="Bakkeren G."/>
            <person name="Khalil H.B."/>
            <person name="Panwar V."/>
            <person name="Joly D."/>
            <person name="Linning R."/>
            <person name="Sakthikumar S."/>
            <person name="Song X."/>
            <person name="Adiconis X."/>
            <person name="Fan L."/>
            <person name="Goldberg J.M."/>
            <person name="Levin J.Z."/>
            <person name="Young S."/>
            <person name="Zeng Q."/>
            <person name="Anikster Y."/>
            <person name="Bruce M."/>
            <person name="Wang M."/>
            <person name="Yin C."/>
            <person name="McCallum B."/>
            <person name="Szabo L.J."/>
            <person name="Hulbert S."/>
            <person name="Chen X."/>
            <person name="Fellers J.P."/>
        </authorList>
    </citation>
    <scope>NUCLEOTIDE SEQUENCE</scope>
    <source>
        <strain evidence="5">isolate 1-1 / race 1 (BBBD)</strain>
        <strain evidence="6">Isolate 1-1 / race 1 (BBBD)</strain>
    </source>
</reference>
<gene>
    <name evidence="4" type="ORF">PTTG_08499</name>
</gene>
<dbReference type="Proteomes" id="UP000005240">
    <property type="component" value="Unassembled WGS sequence"/>
</dbReference>
<reference evidence="4" key="1">
    <citation type="submission" date="2009-11" db="EMBL/GenBank/DDBJ databases">
        <authorList>
            <consortium name="The Broad Institute Genome Sequencing Platform"/>
            <person name="Ward D."/>
            <person name="Feldgarden M."/>
            <person name="Earl A."/>
            <person name="Young S.K."/>
            <person name="Zeng Q."/>
            <person name="Koehrsen M."/>
            <person name="Alvarado L."/>
            <person name="Berlin A."/>
            <person name="Bochicchio J."/>
            <person name="Borenstein D."/>
            <person name="Chapman S.B."/>
            <person name="Chen Z."/>
            <person name="Engels R."/>
            <person name="Freedman E."/>
            <person name="Gellesch M."/>
            <person name="Goldberg J."/>
            <person name="Griggs A."/>
            <person name="Gujja S."/>
            <person name="Heilman E."/>
            <person name="Heiman D."/>
            <person name="Hepburn T."/>
            <person name="Howarth C."/>
            <person name="Jen D."/>
            <person name="Larson L."/>
            <person name="Lewis B."/>
            <person name="Mehta T."/>
            <person name="Park D."/>
            <person name="Pearson M."/>
            <person name="Roberts A."/>
            <person name="Saif S."/>
            <person name="Shea T."/>
            <person name="Shenoy N."/>
            <person name="Sisk P."/>
            <person name="Stolte C."/>
            <person name="Sykes S."/>
            <person name="Thomson T."/>
            <person name="Walk T."/>
            <person name="White J."/>
            <person name="Yandava C."/>
            <person name="Izard J."/>
            <person name="Baranova O.V."/>
            <person name="Blanton J.M."/>
            <person name="Tanner A.C."/>
            <person name="Dewhirst F.E."/>
            <person name="Haas B."/>
            <person name="Nusbaum C."/>
            <person name="Birren B."/>
        </authorList>
    </citation>
    <scope>NUCLEOTIDE SEQUENCE [LARGE SCALE GENOMIC DNA]</scope>
    <source>
        <strain evidence="4">1-1 BBBD Race 1</strain>
    </source>
</reference>
<evidence type="ECO:0000256" key="2">
    <source>
        <dbReference type="SAM" id="Phobius"/>
    </source>
</evidence>
<keyword evidence="2" id="KW-0812">Transmembrane</keyword>
<evidence type="ECO:0008006" key="7">
    <source>
        <dbReference type="Google" id="ProtNLM"/>
    </source>
</evidence>
<feature type="chain" id="PRO_5008110338" description="Mid2 domain-containing protein" evidence="3">
    <location>
        <begin position="20"/>
        <end position="332"/>
    </location>
</feature>
<evidence type="ECO:0000313" key="4">
    <source>
        <dbReference type="EMBL" id="OAV96687.1"/>
    </source>
</evidence>
<organism evidence="4">
    <name type="scientific">Puccinia triticina (isolate 1-1 / race 1 (BBBD))</name>
    <name type="common">Brown leaf rust fungus</name>
    <dbReference type="NCBI Taxonomy" id="630390"/>
    <lineage>
        <taxon>Eukaryota</taxon>
        <taxon>Fungi</taxon>
        <taxon>Dikarya</taxon>
        <taxon>Basidiomycota</taxon>
        <taxon>Pucciniomycotina</taxon>
        <taxon>Pucciniomycetes</taxon>
        <taxon>Pucciniales</taxon>
        <taxon>Pucciniaceae</taxon>
        <taxon>Puccinia</taxon>
    </lineage>
</organism>
<evidence type="ECO:0000256" key="1">
    <source>
        <dbReference type="SAM" id="MobiDB-lite"/>
    </source>
</evidence>
<dbReference type="EnsemblFungi" id="PTTG_08499-t43_1">
    <property type="protein sequence ID" value="PTTG_08499-t43_1-p1"/>
    <property type="gene ID" value="PTTG_08499"/>
</dbReference>
<name>A0A180GV44_PUCT1</name>
<keyword evidence="3" id="KW-0732">Signal</keyword>
<accession>A0A180GV44</accession>
<proteinExistence type="predicted"/>
<feature type="transmembrane region" description="Helical" evidence="2">
    <location>
        <begin position="219"/>
        <end position="242"/>
    </location>
</feature>
<evidence type="ECO:0000313" key="6">
    <source>
        <dbReference type="Proteomes" id="UP000005240"/>
    </source>
</evidence>
<dbReference type="OrthoDB" id="2507037at2759"/>
<feature type="compositionally biased region" description="Low complexity" evidence="1">
    <location>
        <begin position="172"/>
        <end position="204"/>
    </location>
</feature>
<evidence type="ECO:0000313" key="5">
    <source>
        <dbReference type="EnsemblFungi" id="PTTG_08499-t43_1-p1"/>
    </source>
</evidence>
<keyword evidence="2" id="KW-1133">Transmembrane helix</keyword>
<sequence length="332" mass="35278">MPFFFWLMICANLFYLIYASLNAGSLLNRTQEFLSTASSLSFDDSGHRHGSKRPILRRRQLPGTVQTVTATVTLTVTNNVVPSTSPAGLPATSTVALPLATNSLSETLSPQAPIFVTATSEGLSPSTLPPNSLASSVISSSAALPTAFDPSSSTSSIIDLVPTSTLFPPDNPSSTSDSSSQSNPLASTNPSSRSNSSGQANSSDSAREESEDTRGLNRLLVPFIIISVVCTLGLVAGFLFYLSPYMKEARLRQHARSGSIFEDYSASARTFEPNPTGALNYQRSLSRKRNRRAHLVEASGLPTKIPRPKTKSLDGGLWLPQTSAGPGLTRPA</sequence>
<reference evidence="4" key="2">
    <citation type="submission" date="2016-05" db="EMBL/GenBank/DDBJ databases">
        <title>Comparative analysis highlights variable genome content of wheat rusts and divergence of the mating loci.</title>
        <authorList>
            <person name="Cuomo C.A."/>
            <person name="Bakkeren G."/>
            <person name="Szabo L."/>
            <person name="Khalil H."/>
            <person name="Joly D."/>
            <person name="Goldberg J."/>
            <person name="Young S."/>
            <person name="Zeng Q."/>
            <person name="Fellers J."/>
        </authorList>
    </citation>
    <scope>NUCLEOTIDE SEQUENCE [LARGE SCALE GENOMIC DNA]</scope>
    <source>
        <strain evidence="4">1-1 BBBD Race 1</strain>
    </source>
</reference>
<keyword evidence="6" id="KW-1185">Reference proteome</keyword>
<protein>
    <recommendedName>
        <fullName evidence="7">Mid2 domain-containing protein</fullName>
    </recommendedName>
</protein>
<keyword evidence="2" id="KW-0472">Membrane</keyword>
<dbReference type="VEuPathDB" id="FungiDB:PTTG_08499"/>
<dbReference type="AlphaFoldDB" id="A0A180GV44"/>
<evidence type="ECO:0000256" key="3">
    <source>
        <dbReference type="SAM" id="SignalP"/>
    </source>
</evidence>
<feature type="region of interest" description="Disordered" evidence="1">
    <location>
        <begin position="163"/>
        <end position="213"/>
    </location>
</feature>
<dbReference type="EMBL" id="ADAS02000018">
    <property type="protein sequence ID" value="OAV96687.1"/>
    <property type="molecule type" value="Genomic_DNA"/>
</dbReference>
<feature type="signal peptide" evidence="3">
    <location>
        <begin position="1"/>
        <end position="19"/>
    </location>
</feature>
<feature type="region of interest" description="Disordered" evidence="1">
    <location>
        <begin position="302"/>
        <end position="332"/>
    </location>
</feature>